<dbReference type="GO" id="GO:0008270">
    <property type="term" value="F:zinc ion binding"/>
    <property type="evidence" value="ECO:0007669"/>
    <property type="project" value="UniProtKB-KW"/>
</dbReference>
<keyword evidence="1" id="KW-0479">Metal-binding</keyword>
<keyword evidence="1" id="KW-0863">Zinc-finger</keyword>
<reference evidence="4" key="1">
    <citation type="submission" date="2014-12" db="EMBL/GenBank/DDBJ databases">
        <title>Insight into the proteome of Arion vulgaris.</title>
        <authorList>
            <person name="Aradska J."/>
            <person name="Bulat T."/>
            <person name="Smidak R."/>
            <person name="Sarate P."/>
            <person name="Gangsoo J."/>
            <person name="Sialana F."/>
            <person name="Bilban M."/>
            <person name="Lubec G."/>
        </authorList>
    </citation>
    <scope>NUCLEOTIDE SEQUENCE</scope>
    <source>
        <tissue evidence="4">Skin</tissue>
    </source>
</reference>
<gene>
    <name evidence="4" type="primary">ORF22925</name>
</gene>
<dbReference type="AlphaFoldDB" id="A0A0B6YG66"/>
<keyword evidence="1" id="KW-0862">Zinc</keyword>
<feature type="domain" description="C2H2-type" evidence="3">
    <location>
        <begin position="10"/>
        <end position="37"/>
    </location>
</feature>
<dbReference type="InterPro" id="IPR036236">
    <property type="entry name" value="Znf_C2H2_sf"/>
</dbReference>
<dbReference type="SMART" id="SM00355">
    <property type="entry name" value="ZnF_C2H2"/>
    <property type="match status" value="2"/>
</dbReference>
<feature type="compositionally biased region" description="Basic and acidic residues" evidence="2">
    <location>
        <begin position="48"/>
        <end position="68"/>
    </location>
</feature>
<evidence type="ECO:0000256" key="2">
    <source>
        <dbReference type="SAM" id="MobiDB-lite"/>
    </source>
</evidence>
<dbReference type="EMBL" id="HACG01007620">
    <property type="protein sequence ID" value="CEK54485.1"/>
    <property type="molecule type" value="Transcribed_RNA"/>
</dbReference>
<evidence type="ECO:0000256" key="1">
    <source>
        <dbReference type="PROSITE-ProRule" id="PRU00042"/>
    </source>
</evidence>
<protein>
    <recommendedName>
        <fullName evidence="3">C2H2-type domain-containing protein</fullName>
    </recommendedName>
</protein>
<accession>A0A0B6YG66</accession>
<proteinExistence type="predicted"/>
<sequence length="105" mass="12225">MDSADMQHSLACSHCNKTFTTRIKLKSHKKTHTRKQDQKSARTCRKNATQEKDVSNGETEYVKKRLRTQDDDANSLSCQVYERVFQSESQRRQHETVHASGKRVK</sequence>
<evidence type="ECO:0000259" key="3">
    <source>
        <dbReference type="PROSITE" id="PS50157"/>
    </source>
</evidence>
<feature type="non-terminal residue" evidence="4">
    <location>
        <position position="105"/>
    </location>
</feature>
<feature type="region of interest" description="Disordered" evidence="2">
    <location>
        <begin position="86"/>
        <end position="105"/>
    </location>
</feature>
<feature type="region of interest" description="Disordered" evidence="2">
    <location>
        <begin position="23"/>
        <end position="68"/>
    </location>
</feature>
<dbReference type="Gene3D" id="3.30.160.60">
    <property type="entry name" value="Classic Zinc Finger"/>
    <property type="match status" value="1"/>
</dbReference>
<dbReference type="PROSITE" id="PS00028">
    <property type="entry name" value="ZINC_FINGER_C2H2_1"/>
    <property type="match status" value="1"/>
</dbReference>
<dbReference type="InterPro" id="IPR013087">
    <property type="entry name" value="Znf_C2H2_type"/>
</dbReference>
<name>A0A0B6YG66_9EUPU</name>
<organism evidence="4">
    <name type="scientific">Arion vulgaris</name>
    <dbReference type="NCBI Taxonomy" id="1028688"/>
    <lineage>
        <taxon>Eukaryota</taxon>
        <taxon>Metazoa</taxon>
        <taxon>Spiralia</taxon>
        <taxon>Lophotrochozoa</taxon>
        <taxon>Mollusca</taxon>
        <taxon>Gastropoda</taxon>
        <taxon>Heterobranchia</taxon>
        <taxon>Euthyneura</taxon>
        <taxon>Panpulmonata</taxon>
        <taxon>Eupulmonata</taxon>
        <taxon>Stylommatophora</taxon>
        <taxon>Helicina</taxon>
        <taxon>Arionoidea</taxon>
        <taxon>Arionidae</taxon>
        <taxon>Arion</taxon>
    </lineage>
</organism>
<dbReference type="PROSITE" id="PS50157">
    <property type="entry name" value="ZINC_FINGER_C2H2_2"/>
    <property type="match status" value="1"/>
</dbReference>
<feature type="compositionally biased region" description="Basic residues" evidence="2">
    <location>
        <begin position="23"/>
        <end position="33"/>
    </location>
</feature>
<dbReference type="SUPFAM" id="SSF57667">
    <property type="entry name" value="beta-beta-alpha zinc fingers"/>
    <property type="match status" value="1"/>
</dbReference>
<evidence type="ECO:0000313" key="4">
    <source>
        <dbReference type="EMBL" id="CEK54485.1"/>
    </source>
</evidence>